<dbReference type="InterPro" id="IPR016047">
    <property type="entry name" value="M23ase_b-sheet_dom"/>
</dbReference>
<accession>A0A645BYF5</accession>
<evidence type="ECO:0000313" key="3">
    <source>
        <dbReference type="EMBL" id="MPM69681.1"/>
    </source>
</evidence>
<evidence type="ECO:0000256" key="1">
    <source>
        <dbReference type="SAM" id="MobiDB-lite"/>
    </source>
</evidence>
<dbReference type="SUPFAM" id="SSF51261">
    <property type="entry name" value="Duplicated hybrid motif"/>
    <property type="match status" value="1"/>
</dbReference>
<dbReference type="Pfam" id="PF01551">
    <property type="entry name" value="Peptidase_M23"/>
    <property type="match status" value="1"/>
</dbReference>
<evidence type="ECO:0000259" key="2">
    <source>
        <dbReference type="Pfam" id="PF01551"/>
    </source>
</evidence>
<dbReference type="InterPro" id="IPR050570">
    <property type="entry name" value="Cell_wall_metabolism_enzyme"/>
</dbReference>
<dbReference type="EMBL" id="VSSQ01023012">
    <property type="protein sequence ID" value="MPM69681.1"/>
    <property type="molecule type" value="Genomic_DNA"/>
</dbReference>
<dbReference type="InterPro" id="IPR011055">
    <property type="entry name" value="Dup_hybrid_motif"/>
</dbReference>
<dbReference type="GO" id="GO:0004222">
    <property type="term" value="F:metalloendopeptidase activity"/>
    <property type="evidence" value="ECO:0007669"/>
    <property type="project" value="TreeGrafter"/>
</dbReference>
<feature type="compositionally biased region" description="Polar residues" evidence="1">
    <location>
        <begin position="153"/>
        <end position="175"/>
    </location>
</feature>
<feature type="domain" description="M23ase beta-sheet core" evidence="2">
    <location>
        <begin position="214"/>
        <end position="306"/>
    </location>
</feature>
<organism evidence="3">
    <name type="scientific">bioreactor metagenome</name>
    <dbReference type="NCBI Taxonomy" id="1076179"/>
    <lineage>
        <taxon>unclassified sequences</taxon>
        <taxon>metagenomes</taxon>
        <taxon>ecological metagenomes</taxon>
    </lineage>
</organism>
<feature type="region of interest" description="Disordered" evidence="1">
    <location>
        <begin position="153"/>
        <end position="181"/>
    </location>
</feature>
<dbReference type="PANTHER" id="PTHR21666">
    <property type="entry name" value="PEPTIDASE-RELATED"/>
    <property type="match status" value="1"/>
</dbReference>
<dbReference type="CDD" id="cd12797">
    <property type="entry name" value="M23_peptidase"/>
    <property type="match status" value="1"/>
</dbReference>
<proteinExistence type="predicted"/>
<feature type="compositionally biased region" description="Polar residues" evidence="1">
    <location>
        <begin position="46"/>
        <end position="63"/>
    </location>
</feature>
<sequence length="326" mass="32661">MIAGAEEADENRHTLNTSLAALTVSALGLAVAGAISLTSNAQAANPQATLEARQQSAGSSPNVAQPAPVSAPDTPTGGGAANTDASSPDGQAGGLERSTDQTSRTAARTELDAAMSVQLATERSKQLSAANDTAAVASRDKALASRSALLNDSKNAASSQNDRLKNQAATPQGTLSASAAQASISTSGGAATPLKPGTYTLGSRFGAVGSWARYHTGQDFPAPIGTPIYAAADGVVAAPNGGGWAGTHVVIDHSGGGATLYAHMSSTTVRLGQQVSAGQLIGYVGITGRSFGPHLHWEYYPNAKTVGDPYTTANPVAWLAARGVAV</sequence>
<feature type="region of interest" description="Disordered" evidence="1">
    <location>
        <begin position="46"/>
        <end position="106"/>
    </location>
</feature>
<dbReference type="Gene3D" id="2.70.70.10">
    <property type="entry name" value="Glucose Permease (Domain IIA)"/>
    <property type="match status" value="1"/>
</dbReference>
<reference evidence="3" key="1">
    <citation type="submission" date="2019-08" db="EMBL/GenBank/DDBJ databases">
        <authorList>
            <person name="Kucharzyk K."/>
            <person name="Murdoch R.W."/>
            <person name="Higgins S."/>
            <person name="Loffler F."/>
        </authorList>
    </citation>
    <scope>NUCLEOTIDE SEQUENCE</scope>
</reference>
<dbReference type="AlphaFoldDB" id="A0A645BYF5"/>
<gene>
    <name evidence="3" type="ORF">SDC9_116629</name>
</gene>
<name>A0A645BYF5_9ZZZZ</name>
<comment type="caution">
    <text evidence="3">The sequence shown here is derived from an EMBL/GenBank/DDBJ whole genome shotgun (WGS) entry which is preliminary data.</text>
</comment>
<dbReference type="PANTHER" id="PTHR21666:SF270">
    <property type="entry name" value="MUREIN HYDROLASE ACTIVATOR ENVC"/>
    <property type="match status" value="1"/>
</dbReference>
<protein>
    <recommendedName>
        <fullName evidence="2">M23ase beta-sheet core domain-containing protein</fullName>
    </recommendedName>
</protein>